<name>A0AAN9A2Q7_HALRR</name>
<dbReference type="InterPro" id="IPR035504">
    <property type="entry name" value="MUM1-like_PWWP"/>
</dbReference>
<dbReference type="Pfam" id="PF20884">
    <property type="entry name" value="MUM1-like_PWWP"/>
    <property type="match status" value="1"/>
</dbReference>
<proteinExistence type="predicted"/>
<feature type="domain" description="MUM1-like PWWP" evidence="1">
    <location>
        <begin position="7"/>
        <end position="81"/>
    </location>
</feature>
<accession>A0AAN9A2Q7</accession>
<protein>
    <recommendedName>
        <fullName evidence="1">MUM1-like PWWP domain-containing protein</fullName>
    </recommendedName>
</protein>
<dbReference type="SUPFAM" id="SSF63748">
    <property type="entry name" value="Tudor/PWWP/MBT"/>
    <property type="match status" value="1"/>
</dbReference>
<dbReference type="AlphaFoldDB" id="A0AAN9A2Q7"/>
<dbReference type="Gene3D" id="2.30.30.140">
    <property type="match status" value="1"/>
</dbReference>
<dbReference type="EMBL" id="JAXCGZ010015467">
    <property type="protein sequence ID" value="KAK7070225.1"/>
    <property type="molecule type" value="Genomic_DNA"/>
</dbReference>
<evidence type="ECO:0000313" key="2">
    <source>
        <dbReference type="EMBL" id="KAK7070225.1"/>
    </source>
</evidence>
<feature type="non-terminal residue" evidence="2">
    <location>
        <position position="1"/>
    </location>
</feature>
<comment type="caution">
    <text evidence="2">The sequence shown here is derived from an EMBL/GenBank/DDBJ whole genome shotgun (WGS) entry which is preliminary data.</text>
</comment>
<keyword evidence="3" id="KW-1185">Reference proteome</keyword>
<dbReference type="Proteomes" id="UP001381693">
    <property type="component" value="Unassembled WGS sequence"/>
</dbReference>
<evidence type="ECO:0000259" key="1">
    <source>
        <dbReference type="Pfam" id="PF20884"/>
    </source>
</evidence>
<organism evidence="2 3">
    <name type="scientific">Halocaridina rubra</name>
    <name type="common">Hawaiian red shrimp</name>
    <dbReference type="NCBI Taxonomy" id="373956"/>
    <lineage>
        <taxon>Eukaryota</taxon>
        <taxon>Metazoa</taxon>
        <taxon>Ecdysozoa</taxon>
        <taxon>Arthropoda</taxon>
        <taxon>Crustacea</taxon>
        <taxon>Multicrustacea</taxon>
        <taxon>Malacostraca</taxon>
        <taxon>Eumalacostraca</taxon>
        <taxon>Eucarida</taxon>
        <taxon>Decapoda</taxon>
        <taxon>Pleocyemata</taxon>
        <taxon>Caridea</taxon>
        <taxon>Atyoidea</taxon>
        <taxon>Atyidae</taxon>
        <taxon>Halocaridina</taxon>
    </lineage>
</organism>
<sequence length="129" mass="15130">RRKPRLNQGDLVWVKYRKDWWPSYIKNAYPKERKFSIYFIACEQKSGIKIGTKNVQKLYIFDVPSFVNQNQEGFSAALHLCKLYHKLKGAGNTICAHDFFSMSPQGKIRLQYCKHEAIYLEFNMGNLCA</sequence>
<evidence type="ECO:0000313" key="3">
    <source>
        <dbReference type="Proteomes" id="UP001381693"/>
    </source>
</evidence>
<reference evidence="2 3" key="1">
    <citation type="submission" date="2023-11" db="EMBL/GenBank/DDBJ databases">
        <title>Halocaridina rubra genome assembly.</title>
        <authorList>
            <person name="Smith C."/>
        </authorList>
    </citation>
    <scope>NUCLEOTIDE SEQUENCE [LARGE SCALE GENOMIC DNA]</scope>
    <source>
        <strain evidence="2">EP-1</strain>
        <tissue evidence="2">Whole</tissue>
    </source>
</reference>
<gene>
    <name evidence="2" type="ORF">SK128_009027</name>
</gene>